<name>A0A1H1EV75_NATTX</name>
<dbReference type="Pfam" id="PF24287">
    <property type="entry name" value="DUF7475"/>
    <property type="match status" value="1"/>
</dbReference>
<feature type="transmembrane region" description="Helical" evidence="1">
    <location>
        <begin position="40"/>
        <end position="60"/>
    </location>
</feature>
<dbReference type="STRING" id="1095778.SAMN04489842_1706"/>
<sequence>MAGDVQVDPSLSSLHWLGIGLAVVTAVVHLVLGLGFLPHWMGIAFLVATAGFLFGITLVVVGYRRRLVYLVGIPFTAGQVVLWYVVNEPTALGDISSVEAVDKVAQLLLIAVLVVLYLRDADITAATR</sequence>
<evidence type="ECO:0000313" key="2">
    <source>
        <dbReference type="EMBL" id="SDQ92414.1"/>
    </source>
</evidence>
<dbReference type="RefSeq" id="WP_090380283.1">
    <property type="nucleotide sequence ID" value="NZ_FNLC01000002.1"/>
</dbReference>
<reference evidence="3" key="1">
    <citation type="submission" date="2016-10" db="EMBL/GenBank/DDBJ databases">
        <authorList>
            <person name="Varghese N."/>
            <person name="Submissions S."/>
        </authorList>
    </citation>
    <scope>NUCLEOTIDE SEQUENCE [LARGE SCALE GENOMIC DNA]</scope>
    <source>
        <strain evidence="3">DSM 24767</strain>
    </source>
</reference>
<evidence type="ECO:0000313" key="3">
    <source>
        <dbReference type="Proteomes" id="UP000198848"/>
    </source>
</evidence>
<gene>
    <name evidence="2" type="ORF">SAMN04489842_1706</name>
</gene>
<evidence type="ECO:0000256" key="1">
    <source>
        <dbReference type="SAM" id="Phobius"/>
    </source>
</evidence>
<dbReference type="EMBL" id="FNLC01000002">
    <property type="protein sequence ID" value="SDQ92414.1"/>
    <property type="molecule type" value="Genomic_DNA"/>
</dbReference>
<dbReference type="Proteomes" id="UP000198848">
    <property type="component" value="Unassembled WGS sequence"/>
</dbReference>
<protein>
    <submittedName>
        <fullName evidence="2">Uncharacterized protein</fullName>
    </submittedName>
</protein>
<feature type="transmembrane region" description="Helical" evidence="1">
    <location>
        <begin position="98"/>
        <end position="118"/>
    </location>
</feature>
<dbReference type="OrthoDB" id="330759at2157"/>
<dbReference type="InterPro" id="IPR055898">
    <property type="entry name" value="DUF7475"/>
</dbReference>
<keyword evidence="3" id="KW-1185">Reference proteome</keyword>
<feature type="transmembrane region" description="Helical" evidence="1">
    <location>
        <begin position="67"/>
        <end position="86"/>
    </location>
</feature>
<keyword evidence="1" id="KW-0812">Transmembrane</keyword>
<accession>A0A1H1EV75</accession>
<dbReference type="AlphaFoldDB" id="A0A1H1EV75"/>
<feature type="transmembrane region" description="Helical" evidence="1">
    <location>
        <begin position="14"/>
        <end position="34"/>
    </location>
</feature>
<proteinExistence type="predicted"/>
<organism evidence="2 3">
    <name type="scientific">Natronobacterium texcoconense</name>
    <dbReference type="NCBI Taxonomy" id="1095778"/>
    <lineage>
        <taxon>Archaea</taxon>
        <taxon>Methanobacteriati</taxon>
        <taxon>Methanobacteriota</taxon>
        <taxon>Stenosarchaea group</taxon>
        <taxon>Halobacteria</taxon>
        <taxon>Halobacteriales</taxon>
        <taxon>Natrialbaceae</taxon>
        <taxon>Natronobacterium</taxon>
    </lineage>
</organism>
<keyword evidence="1" id="KW-1133">Transmembrane helix</keyword>
<keyword evidence="1" id="KW-0472">Membrane</keyword>